<keyword evidence="5" id="KW-0547">Nucleotide-binding</keyword>
<keyword evidence="3 9" id="KW-0597">Phosphoprotein</keyword>
<dbReference type="SMART" id="SM00388">
    <property type="entry name" value="HisKA"/>
    <property type="match status" value="2"/>
</dbReference>
<organism evidence="13 14">
    <name type="scientific">Filimonas zeae</name>
    <dbReference type="NCBI Taxonomy" id="1737353"/>
    <lineage>
        <taxon>Bacteria</taxon>
        <taxon>Pseudomonadati</taxon>
        <taxon>Bacteroidota</taxon>
        <taxon>Chitinophagia</taxon>
        <taxon>Chitinophagales</taxon>
        <taxon>Chitinophagaceae</taxon>
        <taxon>Filimonas</taxon>
    </lineage>
</organism>
<dbReference type="PROSITE" id="PS50110">
    <property type="entry name" value="RESPONSE_REGULATORY"/>
    <property type="match status" value="1"/>
</dbReference>
<dbReference type="GO" id="GO:0000155">
    <property type="term" value="F:phosphorelay sensor kinase activity"/>
    <property type="evidence" value="ECO:0007669"/>
    <property type="project" value="InterPro"/>
</dbReference>
<dbReference type="PROSITE" id="PS50109">
    <property type="entry name" value="HIS_KIN"/>
    <property type="match status" value="2"/>
</dbReference>
<dbReference type="CDD" id="cd16922">
    <property type="entry name" value="HATPase_EvgS-ArcB-TorS-like"/>
    <property type="match status" value="1"/>
</dbReference>
<evidence type="ECO:0000256" key="6">
    <source>
        <dbReference type="ARBA" id="ARBA00022777"/>
    </source>
</evidence>
<dbReference type="Gene3D" id="3.30.565.10">
    <property type="entry name" value="Histidine kinase-like ATPase, C-terminal domain"/>
    <property type="match status" value="2"/>
</dbReference>
<dbReference type="FunFam" id="1.10.287.130:FF:000045">
    <property type="entry name" value="Two-component system sensor histidine kinase/response regulator"/>
    <property type="match status" value="1"/>
</dbReference>
<dbReference type="InterPro" id="IPR004358">
    <property type="entry name" value="Sig_transdc_His_kin-like_C"/>
</dbReference>
<accession>A0A917J286</accession>
<gene>
    <name evidence="13" type="ORF">GCM10011379_36310</name>
</gene>
<evidence type="ECO:0000313" key="14">
    <source>
        <dbReference type="Proteomes" id="UP000627292"/>
    </source>
</evidence>
<dbReference type="EMBL" id="BMIB01000003">
    <property type="protein sequence ID" value="GGH74078.1"/>
    <property type="molecule type" value="Genomic_DNA"/>
</dbReference>
<dbReference type="Pfam" id="PF08448">
    <property type="entry name" value="PAS_4"/>
    <property type="match status" value="1"/>
</dbReference>
<keyword evidence="4" id="KW-0808">Transferase</keyword>
<dbReference type="InterPro" id="IPR036097">
    <property type="entry name" value="HisK_dim/P_sf"/>
</dbReference>
<evidence type="ECO:0000256" key="5">
    <source>
        <dbReference type="ARBA" id="ARBA00022741"/>
    </source>
</evidence>
<sequence length="1146" mass="128105">MSDKTLTETMPVPEFLAGGGELGQRIREIDWSATSLGPVHTWPHSLRTCIRIMLTSRQPIWIGWGKELIKFYNDPYKAIVGGKHPQALGKPASVVWKDIWKDIDPMLKQVMEKDEGIYTESQLLIMERNGYAEETYYTFSYTPIPGDNGGTEGMICYNTDDTDKVISGRQLRTLTTLGKRLNDCRSNSDIAAKTIETLAENTHDFPFALFYEAEGDVFRLSHHTQLGAAQQQVPAIFNLTDKGLFAEKVKKAAEERQWQVQEQLKTVIGEMPSGAWAVAPDKMMVLPLQQATSKGLYGALVIGVNPYRLLDEKYAGFFSLLSDQIATSFANVHSLEEERKRAEALAEIDRAKTTFFSNISHEFRTPLTLLLGPVEEALQDDSLSEENRFRMEVAYRNALRMQKLVNTLLDFSRIEAGRLEGQFEQVNIVSFTEDLVSTFRSAIEKAGMELRITAGEITAPVYADRDMWEKIMLNLVSNAFKYTHQGVIDISIVQLHNAVTVAVSDTGIGIPEEQQGRIFDRFHRVENTGGRSQEGSGIGLAMVKELVKLHHGVIAVSSTPGQGSTFSVTIPVGSAHLPQDRIVTPEQVNTTPGAAAFVEEALKWLPHTGNAAPQGAQETADVQPLVVNGTKPLVLLADDNADMRDYVLRLLSPQFGVVTAVDGREAYRLALAQKPALVLTDIMMPGLDGFGLLKALRQHPDTSQIPVVFLSARAGEEAKVEGLDAGADDYLVKPFSARELTGRISNLIRAQQVRLETEKRFRDLVMQAPVSITVLRGREFIVEVANDKYLELVGKKRELFVGRPLWEGLPEVRTQGFDELMAGVLQTGEAFEGREYEVYLQRNGRRELVYVNFIYSPLKDFNNRVTGIIVVATDVTFQVLARKRIEEQSVLLEQEVKNRTRELNLLNGSLRQSNADLQQFAHVTSHDLKEPVRKIKTFSGRLQDEYGELLPQRAHEFLEKVMNATDRIYAMIEGVLKYSTMNADAQTVSVVNLTETIAHIEADLEVYIQQKNARIQRIPLPALEGAPILIYQLFYNLINNSLKFSAEGRQPVITISSEVMREEEQDWVRIEVADNGIGFDQVHADKIFNTFARLNAKDEYEGTGLGLALCKKIAERHHGTLTAHGTKGEGATFTVHLPLRQPHSNI</sequence>
<dbReference type="InterPro" id="IPR000700">
    <property type="entry name" value="PAS-assoc_C"/>
</dbReference>
<feature type="domain" description="Histidine kinase" evidence="10">
    <location>
        <begin position="358"/>
        <end position="574"/>
    </location>
</feature>
<evidence type="ECO:0000256" key="1">
    <source>
        <dbReference type="ARBA" id="ARBA00000085"/>
    </source>
</evidence>
<dbReference type="SUPFAM" id="SSF47384">
    <property type="entry name" value="Homodimeric domain of signal transducing histidine kinase"/>
    <property type="match status" value="2"/>
</dbReference>
<feature type="modified residue" description="4-aspartylphosphate" evidence="9">
    <location>
        <position position="681"/>
    </location>
</feature>
<keyword evidence="6" id="KW-0418">Kinase</keyword>
<dbReference type="GO" id="GO:0005524">
    <property type="term" value="F:ATP binding"/>
    <property type="evidence" value="ECO:0007669"/>
    <property type="project" value="UniProtKB-KW"/>
</dbReference>
<evidence type="ECO:0000259" key="10">
    <source>
        <dbReference type="PROSITE" id="PS50109"/>
    </source>
</evidence>
<evidence type="ECO:0000256" key="3">
    <source>
        <dbReference type="ARBA" id="ARBA00022553"/>
    </source>
</evidence>
<reference evidence="13" key="2">
    <citation type="submission" date="2020-09" db="EMBL/GenBank/DDBJ databases">
        <authorList>
            <person name="Sun Q."/>
            <person name="Zhou Y."/>
        </authorList>
    </citation>
    <scope>NUCLEOTIDE SEQUENCE</scope>
    <source>
        <strain evidence="13">CGMCC 1.15290</strain>
    </source>
</reference>
<dbReference type="InterPro" id="IPR001789">
    <property type="entry name" value="Sig_transdc_resp-reg_receiver"/>
</dbReference>
<evidence type="ECO:0000313" key="13">
    <source>
        <dbReference type="EMBL" id="GGH74078.1"/>
    </source>
</evidence>
<protein>
    <recommendedName>
        <fullName evidence="2">histidine kinase</fullName>
        <ecNumber evidence="2">2.7.13.3</ecNumber>
    </recommendedName>
</protein>
<name>A0A917J286_9BACT</name>
<keyword evidence="14" id="KW-1185">Reference proteome</keyword>
<dbReference type="InterPro" id="IPR011006">
    <property type="entry name" value="CheY-like_superfamily"/>
</dbReference>
<dbReference type="AlphaFoldDB" id="A0A917J286"/>
<keyword evidence="7" id="KW-0067">ATP-binding</keyword>
<dbReference type="InterPro" id="IPR013656">
    <property type="entry name" value="PAS_4"/>
</dbReference>
<dbReference type="SUPFAM" id="SSF55874">
    <property type="entry name" value="ATPase domain of HSP90 chaperone/DNA topoisomerase II/histidine kinase"/>
    <property type="match status" value="2"/>
</dbReference>
<dbReference type="CDD" id="cd00082">
    <property type="entry name" value="HisKA"/>
    <property type="match status" value="2"/>
</dbReference>
<dbReference type="PANTHER" id="PTHR43547:SF2">
    <property type="entry name" value="HYBRID SIGNAL TRANSDUCTION HISTIDINE KINASE C"/>
    <property type="match status" value="1"/>
</dbReference>
<evidence type="ECO:0000256" key="9">
    <source>
        <dbReference type="PROSITE-ProRule" id="PRU00169"/>
    </source>
</evidence>
<dbReference type="SMART" id="SM00387">
    <property type="entry name" value="HATPase_c"/>
    <property type="match status" value="2"/>
</dbReference>
<comment type="catalytic activity">
    <reaction evidence="1">
        <text>ATP + protein L-histidine = ADP + protein N-phospho-L-histidine.</text>
        <dbReference type="EC" id="2.7.13.3"/>
    </reaction>
</comment>
<dbReference type="CDD" id="cd17574">
    <property type="entry name" value="REC_OmpR"/>
    <property type="match status" value="1"/>
</dbReference>
<dbReference type="EC" id="2.7.13.3" evidence="2"/>
<dbReference type="PROSITE" id="PS50113">
    <property type="entry name" value="PAC"/>
    <property type="match status" value="1"/>
</dbReference>
<dbReference type="RefSeq" id="WP_188954860.1">
    <property type="nucleotide sequence ID" value="NZ_BMIB01000003.1"/>
</dbReference>
<dbReference type="InterPro" id="IPR036890">
    <property type="entry name" value="HATPase_C_sf"/>
</dbReference>
<dbReference type="Gene3D" id="3.30.450.20">
    <property type="entry name" value="PAS domain"/>
    <property type="match status" value="2"/>
</dbReference>
<dbReference type="Gene3D" id="3.40.50.2300">
    <property type="match status" value="1"/>
</dbReference>
<evidence type="ECO:0000256" key="7">
    <source>
        <dbReference type="ARBA" id="ARBA00022840"/>
    </source>
</evidence>
<dbReference type="Proteomes" id="UP000627292">
    <property type="component" value="Unassembled WGS sequence"/>
</dbReference>
<dbReference type="Pfam" id="PF02518">
    <property type="entry name" value="HATPase_c"/>
    <property type="match status" value="2"/>
</dbReference>
<dbReference type="SUPFAM" id="SSF55785">
    <property type="entry name" value="PYP-like sensor domain (PAS domain)"/>
    <property type="match status" value="1"/>
</dbReference>
<dbReference type="InterPro" id="IPR029016">
    <property type="entry name" value="GAF-like_dom_sf"/>
</dbReference>
<proteinExistence type="predicted"/>
<keyword evidence="8" id="KW-0902">Two-component regulatory system</keyword>
<dbReference type="Pfam" id="PF00512">
    <property type="entry name" value="HisKA"/>
    <property type="match status" value="2"/>
</dbReference>
<dbReference type="PANTHER" id="PTHR43547">
    <property type="entry name" value="TWO-COMPONENT HISTIDINE KINASE"/>
    <property type="match status" value="1"/>
</dbReference>
<feature type="domain" description="PAC" evidence="12">
    <location>
        <begin position="834"/>
        <end position="887"/>
    </location>
</feature>
<dbReference type="PRINTS" id="PR00344">
    <property type="entry name" value="BCTRLSENSOR"/>
</dbReference>
<comment type="caution">
    <text evidence="13">The sequence shown here is derived from an EMBL/GenBank/DDBJ whole genome shotgun (WGS) entry which is preliminary data.</text>
</comment>
<dbReference type="Gene3D" id="1.10.287.130">
    <property type="match status" value="2"/>
</dbReference>
<dbReference type="InterPro" id="IPR000014">
    <property type="entry name" value="PAS"/>
</dbReference>
<reference evidence="13" key="1">
    <citation type="journal article" date="2014" name="Int. J. Syst. Evol. Microbiol.">
        <title>Complete genome sequence of Corynebacterium casei LMG S-19264T (=DSM 44701T), isolated from a smear-ripened cheese.</title>
        <authorList>
            <consortium name="US DOE Joint Genome Institute (JGI-PGF)"/>
            <person name="Walter F."/>
            <person name="Albersmeier A."/>
            <person name="Kalinowski J."/>
            <person name="Ruckert C."/>
        </authorList>
    </citation>
    <scope>NUCLEOTIDE SEQUENCE</scope>
    <source>
        <strain evidence="13">CGMCC 1.15290</strain>
    </source>
</reference>
<dbReference type="FunFam" id="3.30.565.10:FF:000037">
    <property type="entry name" value="Hybrid sensor histidine kinase/response regulator"/>
    <property type="match status" value="1"/>
</dbReference>
<dbReference type="SMART" id="SM00448">
    <property type="entry name" value="REC"/>
    <property type="match status" value="1"/>
</dbReference>
<feature type="domain" description="Histidine kinase" evidence="10">
    <location>
        <begin position="923"/>
        <end position="1141"/>
    </location>
</feature>
<evidence type="ECO:0000259" key="11">
    <source>
        <dbReference type="PROSITE" id="PS50110"/>
    </source>
</evidence>
<evidence type="ECO:0000256" key="2">
    <source>
        <dbReference type="ARBA" id="ARBA00012438"/>
    </source>
</evidence>
<dbReference type="CDD" id="cd00130">
    <property type="entry name" value="PAS"/>
    <property type="match status" value="1"/>
</dbReference>
<dbReference type="InterPro" id="IPR003594">
    <property type="entry name" value="HATPase_dom"/>
</dbReference>
<dbReference type="InterPro" id="IPR003661">
    <property type="entry name" value="HisK_dim/P_dom"/>
</dbReference>
<evidence type="ECO:0000256" key="8">
    <source>
        <dbReference type="ARBA" id="ARBA00023012"/>
    </source>
</evidence>
<dbReference type="SUPFAM" id="SSF52172">
    <property type="entry name" value="CheY-like"/>
    <property type="match status" value="1"/>
</dbReference>
<feature type="domain" description="Response regulatory" evidence="11">
    <location>
        <begin position="633"/>
        <end position="748"/>
    </location>
</feature>
<evidence type="ECO:0000259" key="12">
    <source>
        <dbReference type="PROSITE" id="PS50113"/>
    </source>
</evidence>
<dbReference type="Pfam" id="PF00072">
    <property type="entry name" value="Response_reg"/>
    <property type="match status" value="1"/>
</dbReference>
<dbReference type="InterPro" id="IPR005467">
    <property type="entry name" value="His_kinase_dom"/>
</dbReference>
<dbReference type="Gene3D" id="3.30.450.40">
    <property type="match status" value="1"/>
</dbReference>
<dbReference type="InterPro" id="IPR035965">
    <property type="entry name" value="PAS-like_dom_sf"/>
</dbReference>
<dbReference type="NCBIfam" id="TIGR00229">
    <property type="entry name" value="sensory_box"/>
    <property type="match status" value="1"/>
</dbReference>
<evidence type="ECO:0000256" key="4">
    <source>
        <dbReference type="ARBA" id="ARBA00022679"/>
    </source>
</evidence>